<comment type="caution">
    <text evidence="3">The sequence shown here is derived from an EMBL/GenBank/DDBJ whole genome shotgun (WGS) entry which is preliminary data.</text>
</comment>
<dbReference type="GO" id="GO:0005524">
    <property type="term" value="F:ATP binding"/>
    <property type="evidence" value="ECO:0007669"/>
    <property type="project" value="UniProtKB-KW"/>
</dbReference>
<reference evidence="3" key="1">
    <citation type="submission" date="2015-02" db="EMBL/GenBank/DDBJ databases">
        <title>Genome Assembly of Bacillaceae bacterium MTCC 8252.</title>
        <authorList>
            <person name="Verma A."/>
            <person name="Khatri I."/>
            <person name="Mual P."/>
            <person name="Subramanian S."/>
            <person name="Krishnamurthi S."/>
        </authorList>
    </citation>
    <scope>NUCLEOTIDE SEQUENCE [LARGE SCALE GENOMIC DNA]</scope>
    <source>
        <strain evidence="3">MTCC 8252</strain>
    </source>
</reference>
<dbReference type="InterPro" id="IPR025501">
    <property type="entry name" value="MinD_FleN"/>
</dbReference>
<dbReference type="EMBL" id="JWIR02000012">
    <property type="protein sequence ID" value="KKB42376.1"/>
    <property type="molecule type" value="Genomic_DNA"/>
</dbReference>
<evidence type="ECO:0000256" key="2">
    <source>
        <dbReference type="ARBA" id="ARBA00022840"/>
    </source>
</evidence>
<dbReference type="AlphaFoldDB" id="A0A0F5IA19"/>
<gene>
    <name evidence="3" type="ORF">QY95_00225</name>
</gene>
<evidence type="ECO:0000313" key="4">
    <source>
        <dbReference type="Proteomes" id="UP000031563"/>
    </source>
</evidence>
<dbReference type="PANTHER" id="PTHR43384:SF4">
    <property type="entry name" value="CELLULOSE BIOSYNTHESIS PROTEIN BCSQ-RELATED"/>
    <property type="match status" value="1"/>
</dbReference>
<proteinExistence type="predicted"/>
<dbReference type="GO" id="GO:0016887">
    <property type="term" value="F:ATP hydrolysis activity"/>
    <property type="evidence" value="ECO:0007669"/>
    <property type="project" value="TreeGrafter"/>
</dbReference>
<dbReference type="GO" id="GO:0051782">
    <property type="term" value="P:negative regulation of cell division"/>
    <property type="evidence" value="ECO:0007669"/>
    <property type="project" value="TreeGrafter"/>
</dbReference>
<dbReference type="PIRSF" id="PIRSF003092">
    <property type="entry name" value="MinD"/>
    <property type="match status" value="1"/>
</dbReference>
<dbReference type="PANTHER" id="PTHR43384">
    <property type="entry name" value="SEPTUM SITE-DETERMINING PROTEIN MIND HOMOLOG, CHLOROPLASTIC-RELATED"/>
    <property type="match status" value="1"/>
</dbReference>
<dbReference type="Proteomes" id="UP000031563">
    <property type="component" value="Unassembled WGS sequence"/>
</dbReference>
<accession>A0A0F5IA19</accession>
<dbReference type="RefSeq" id="WP_039232697.1">
    <property type="nucleotide sequence ID" value="NZ_JWIQ02000003.1"/>
</dbReference>
<dbReference type="Pfam" id="PF10609">
    <property type="entry name" value="ParA"/>
    <property type="match status" value="1"/>
</dbReference>
<keyword evidence="1" id="KW-0547">Nucleotide-binding</keyword>
<dbReference type="GO" id="GO:0005829">
    <property type="term" value="C:cytosol"/>
    <property type="evidence" value="ECO:0007669"/>
    <property type="project" value="TreeGrafter"/>
</dbReference>
<evidence type="ECO:0000256" key="1">
    <source>
        <dbReference type="ARBA" id="ARBA00022741"/>
    </source>
</evidence>
<organism evidence="3 4">
    <name type="scientific">Bacillus thermotolerans</name>
    <name type="common">Quasibacillus thermotolerans</name>
    <dbReference type="NCBI Taxonomy" id="1221996"/>
    <lineage>
        <taxon>Bacteria</taxon>
        <taxon>Bacillati</taxon>
        <taxon>Bacillota</taxon>
        <taxon>Bacilli</taxon>
        <taxon>Bacillales</taxon>
        <taxon>Bacillaceae</taxon>
        <taxon>Bacillus</taxon>
    </lineage>
</organism>
<dbReference type="InterPro" id="IPR050625">
    <property type="entry name" value="ParA/MinD_ATPase"/>
</dbReference>
<keyword evidence="3" id="KW-0282">Flagellum</keyword>
<evidence type="ECO:0000313" key="3">
    <source>
        <dbReference type="EMBL" id="KKB42376.1"/>
    </source>
</evidence>
<dbReference type="Gene3D" id="3.40.50.300">
    <property type="entry name" value="P-loop containing nucleotide triphosphate hydrolases"/>
    <property type="match status" value="1"/>
</dbReference>
<dbReference type="GO" id="GO:0009898">
    <property type="term" value="C:cytoplasmic side of plasma membrane"/>
    <property type="evidence" value="ECO:0007669"/>
    <property type="project" value="TreeGrafter"/>
</dbReference>
<keyword evidence="3" id="KW-0966">Cell projection</keyword>
<dbReference type="SUPFAM" id="SSF52540">
    <property type="entry name" value="P-loop containing nucleoside triphosphate hydrolases"/>
    <property type="match status" value="1"/>
</dbReference>
<dbReference type="InterPro" id="IPR033875">
    <property type="entry name" value="FlhG"/>
</dbReference>
<dbReference type="InterPro" id="IPR027417">
    <property type="entry name" value="P-loop_NTPase"/>
</dbReference>
<keyword evidence="4" id="KW-1185">Reference proteome</keyword>
<dbReference type="STRING" id="1221996.QY95_00225"/>
<keyword evidence="3" id="KW-0969">Cilium</keyword>
<protein>
    <submittedName>
        <fullName evidence="3">Flagellar synthesis regulator FleN</fullName>
    </submittedName>
</protein>
<name>A0A0F5IA19_BACTR</name>
<keyword evidence="2" id="KW-0067">ATP-binding</keyword>
<sequence length="292" mass="32764">MHDDQAAGLRRKISRLSQKQAKTIAIVSGKGGVGKSNICVNIAVELTRNGNRVLIADMDVGMGNIHLLTGQQTDRSMADFFEKNIPLSELVIKGDQGFSYISGGSGLSRLVDWKDETLQKWLYEMERLSRNYDYLLFDMGAGASKEALAILMSVEDVFVVTTPEPTAVMDAYSIMKYICVQQEESSLHLLCNRAGSMKEGRDTLYRLQEAVRKFLGRNCRLLGVLPESAAVKQAVYDQIPFIVAHPNKKVSICLRQAVKTYMDNEQPYVGNTGRESFIFKFRRFLQERGMGK</sequence>
<dbReference type="CDD" id="cd02038">
    <property type="entry name" value="FlhG-like"/>
    <property type="match status" value="1"/>
</dbReference>
<dbReference type="InterPro" id="IPR033756">
    <property type="entry name" value="YlxH/NBP35"/>
</dbReference>
<accession>A0A0F5I093</accession>